<comment type="caution">
    <text evidence="1">The sequence shown here is derived from an EMBL/GenBank/DDBJ whole genome shotgun (WGS) entry which is preliminary data.</text>
</comment>
<organism evidence="1 2">
    <name type="scientific">Lithospermum erythrorhizon</name>
    <name type="common">Purple gromwell</name>
    <name type="synonym">Lithospermum officinale var. erythrorhizon</name>
    <dbReference type="NCBI Taxonomy" id="34254"/>
    <lineage>
        <taxon>Eukaryota</taxon>
        <taxon>Viridiplantae</taxon>
        <taxon>Streptophyta</taxon>
        <taxon>Embryophyta</taxon>
        <taxon>Tracheophyta</taxon>
        <taxon>Spermatophyta</taxon>
        <taxon>Magnoliopsida</taxon>
        <taxon>eudicotyledons</taxon>
        <taxon>Gunneridae</taxon>
        <taxon>Pentapetalae</taxon>
        <taxon>asterids</taxon>
        <taxon>lamiids</taxon>
        <taxon>Boraginales</taxon>
        <taxon>Boraginaceae</taxon>
        <taxon>Boraginoideae</taxon>
        <taxon>Lithospermeae</taxon>
        <taxon>Lithospermum</taxon>
    </lineage>
</organism>
<dbReference type="EMBL" id="BAABME010005266">
    <property type="protein sequence ID" value="GAA0165141.1"/>
    <property type="molecule type" value="Genomic_DNA"/>
</dbReference>
<evidence type="ECO:0000313" key="2">
    <source>
        <dbReference type="Proteomes" id="UP001454036"/>
    </source>
</evidence>
<sequence length="95" mass="10909">MIFEPKRKLYSFAMLSLNVPGQMMPSRPRRLWPNPKGMPRRPLLLRLPRLRWIYLWDIPQSDRGLVLPLPEGAILLEEGGETLNLPVAKDAPANP</sequence>
<name>A0AAV3QQ44_LITER</name>
<accession>A0AAV3QQ44</accession>
<evidence type="ECO:0000313" key="1">
    <source>
        <dbReference type="EMBL" id="GAA0165141.1"/>
    </source>
</evidence>
<keyword evidence="2" id="KW-1185">Reference proteome</keyword>
<gene>
    <name evidence="1" type="ORF">LIER_20618</name>
</gene>
<dbReference type="AlphaFoldDB" id="A0AAV3QQ44"/>
<protein>
    <submittedName>
        <fullName evidence="1">Uncharacterized protein</fullName>
    </submittedName>
</protein>
<proteinExistence type="predicted"/>
<reference evidence="1 2" key="1">
    <citation type="submission" date="2024-01" db="EMBL/GenBank/DDBJ databases">
        <title>The complete chloroplast genome sequence of Lithospermum erythrorhizon: insights into the phylogenetic relationship among Boraginaceae species and the maternal lineages of purple gromwells.</title>
        <authorList>
            <person name="Okada T."/>
            <person name="Watanabe K."/>
        </authorList>
    </citation>
    <scope>NUCLEOTIDE SEQUENCE [LARGE SCALE GENOMIC DNA]</scope>
</reference>
<dbReference type="Proteomes" id="UP001454036">
    <property type="component" value="Unassembled WGS sequence"/>
</dbReference>